<evidence type="ECO:0000313" key="8">
    <source>
        <dbReference type="EMBL" id="ARU04517.1"/>
    </source>
</evidence>
<dbReference type="GO" id="GO:0005886">
    <property type="term" value="C:plasma membrane"/>
    <property type="evidence" value="ECO:0007669"/>
    <property type="project" value="UniProtKB-SubCell"/>
</dbReference>
<dbReference type="KEGG" id="cser:CCO03_07350"/>
<name>A0A1Y0ELM9_9BURK</name>
<proteinExistence type="inferred from homology"/>
<dbReference type="InterPro" id="IPR003370">
    <property type="entry name" value="Chromate_transpt"/>
</dbReference>
<dbReference type="Pfam" id="PF02417">
    <property type="entry name" value="Chromate_transp"/>
    <property type="match status" value="1"/>
</dbReference>
<keyword evidence="6 7" id="KW-0472">Membrane</keyword>
<evidence type="ECO:0000256" key="5">
    <source>
        <dbReference type="ARBA" id="ARBA00022989"/>
    </source>
</evidence>
<evidence type="ECO:0000256" key="6">
    <source>
        <dbReference type="ARBA" id="ARBA00023136"/>
    </source>
</evidence>
<accession>A0A1Y0ELM9</accession>
<dbReference type="GO" id="GO:0015109">
    <property type="term" value="F:chromate transmembrane transporter activity"/>
    <property type="evidence" value="ECO:0007669"/>
    <property type="project" value="InterPro"/>
</dbReference>
<protein>
    <submittedName>
        <fullName evidence="8">Chromate transporter</fullName>
    </submittedName>
</protein>
<feature type="transmembrane region" description="Helical" evidence="7">
    <location>
        <begin position="141"/>
        <end position="158"/>
    </location>
</feature>
<feature type="transmembrane region" description="Helical" evidence="7">
    <location>
        <begin position="12"/>
        <end position="32"/>
    </location>
</feature>
<reference evidence="8 9" key="1">
    <citation type="submission" date="2017-05" db="EMBL/GenBank/DDBJ databases">
        <authorList>
            <person name="Song R."/>
            <person name="Chenine A.L."/>
            <person name="Ruprecht R.M."/>
        </authorList>
    </citation>
    <scope>NUCLEOTIDE SEQUENCE [LARGE SCALE GENOMIC DNA]</scope>
    <source>
        <strain evidence="8 9">DSM 26136</strain>
    </source>
</reference>
<dbReference type="EMBL" id="CP021455">
    <property type="protein sequence ID" value="ARU04517.1"/>
    <property type="molecule type" value="Genomic_DNA"/>
</dbReference>
<dbReference type="InterPro" id="IPR052518">
    <property type="entry name" value="CHR_Transporter"/>
</dbReference>
<dbReference type="OrthoDB" id="556585at2"/>
<keyword evidence="4 7" id="KW-0812">Transmembrane</keyword>
<feature type="transmembrane region" description="Helical" evidence="7">
    <location>
        <begin position="186"/>
        <end position="203"/>
    </location>
</feature>
<evidence type="ECO:0000256" key="7">
    <source>
        <dbReference type="SAM" id="Phobius"/>
    </source>
</evidence>
<dbReference type="PANTHER" id="PTHR43663">
    <property type="entry name" value="CHROMATE TRANSPORT PROTEIN-RELATED"/>
    <property type="match status" value="1"/>
</dbReference>
<comment type="subcellular location">
    <subcellularLocation>
        <location evidence="1">Cell membrane</location>
        <topology evidence="1">Multi-pass membrane protein</topology>
    </subcellularLocation>
</comment>
<evidence type="ECO:0000313" key="9">
    <source>
        <dbReference type="Proteomes" id="UP000196138"/>
    </source>
</evidence>
<dbReference type="AlphaFoldDB" id="A0A1Y0ELM9"/>
<evidence type="ECO:0000256" key="4">
    <source>
        <dbReference type="ARBA" id="ARBA00022692"/>
    </source>
</evidence>
<organism evidence="8 9">
    <name type="scientific">Comamonas serinivorans</name>
    <dbReference type="NCBI Taxonomy" id="1082851"/>
    <lineage>
        <taxon>Bacteria</taxon>
        <taxon>Pseudomonadati</taxon>
        <taxon>Pseudomonadota</taxon>
        <taxon>Betaproteobacteria</taxon>
        <taxon>Burkholderiales</taxon>
        <taxon>Comamonadaceae</taxon>
        <taxon>Comamonas</taxon>
    </lineage>
</organism>
<evidence type="ECO:0000256" key="3">
    <source>
        <dbReference type="ARBA" id="ARBA00022475"/>
    </source>
</evidence>
<keyword evidence="3" id="KW-1003">Cell membrane</keyword>
<gene>
    <name evidence="8" type="ORF">CCO03_07350</name>
</gene>
<feature type="transmembrane region" description="Helical" evidence="7">
    <location>
        <begin position="94"/>
        <end position="120"/>
    </location>
</feature>
<comment type="similarity">
    <text evidence="2">Belongs to the chromate ion transporter (CHR) (TC 2.A.51) family.</text>
</comment>
<keyword evidence="5 7" id="KW-1133">Transmembrane helix</keyword>
<evidence type="ECO:0000256" key="2">
    <source>
        <dbReference type="ARBA" id="ARBA00005262"/>
    </source>
</evidence>
<dbReference type="PANTHER" id="PTHR43663:SF1">
    <property type="entry name" value="CHROMATE TRANSPORTER"/>
    <property type="match status" value="1"/>
</dbReference>
<feature type="transmembrane region" description="Helical" evidence="7">
    <location>
        <begin position="53"/>
        <end position="74"/>
    </location>
</feature>
<dbReference type="Proteomes" id="UP000196138">
    <property type="component" value="Chromosome"/>
</dbReference>
<sequence>MAMSFSPADWLAMALHFMALSLMAVGGAVSTAPEMHRYIVQQRHWLSGEQFNASIALAQAAPGPNLLFVTLVGWQIGWQAGQQSGLQASAWAAAWPWLLAGLGALTALLSMLLPSAVLTYSATRWLARNQARRSVRAFRSGLAPIVIALLFATAWVLSRAHPEVHQPWRLWLLTVAATVVAWRTRWRLIGLIAVGAVLGALGWV</sequence>
<evidence type="ECO:0000256" key="1">
    <source>
        <dbReference type="ARBA" id="ARBA00004651"/>
    </source>
</evidence>
<keyword evidence="9" id="KW-1185">Reference proteome</keyword>